<comment type="caution">
    <text evidence="13">The sequence shown here is derived from an EMBL/GenBank/DDBJ whole genome shotgun (WGS) entry which is preliminary data.</text>
</comment>
<evidence type="ECO:0000256" key="2">
    <source>
        <dbReference type="ARBA" id="ARBA00022475"/>
    </source>
</evidence>
<feature type="transmembrane region" description="Helical" evidence="11">
    <location>
        <begin position="112"/>
        <end position="134"/>
    </location>
</feature>
<evidence type="ECO:0000256" key="11">
    <source>
        <dbReference type="SAM" id="Phobius"/>
    </source>
</evidence>
<dbReference type="GO" id="GO:0043410">
    <property type="term" value="P:positive regulation of MAPK cascade"/>
    <property type="evidence" value="ECO:0007669"/>
    <property type="project" value="TreeGrafter"/>
</dbReference>
<proteinExistence type="inferred from homology"/>
<evidence type="ECO:0000256" key="10">
    <source>
        <dbReference type="SAM" id="MobiDB-lite"/>
    </source>
</evidence>
<keyword evidence="6 11" id="KW-0472">Membrane</keyword>
<dbReference type="GO" id="GO:0005886">
    <property type="term" value="C:plasma membrane"/>
    <property type="evidence" value="ECO:0007669"/>
    <property type="project" value="UniProtKB-SubCell"/>
</dbReference>
<keyword evidence="2" id="KW-1003">Cell membrane</keyword>
<evidence type="ECO:0000256" key="5">
    <source>
        <dbReference type="ARBA" id="ARBA00023040"/>
    </source>
</evidence>
<keyword evidence="5 9" id="KW-0297">G-protein coupled receptor</keyword>
<dbReference type="SMART" id="SM01381">
    <property type="entry name" value="7TM_GPCR_Srsx"/>
    <property type="match status" value="1"/>
</dbReference>
<evidence type="ECO:0000256" key="4">
    <source>
        <dbReference type="ARBA" id="ARBA00022989"/>
    </source>
</evidence>
<dbReference type="AlphaFoldDB" id="A0A8E0VMJ6"/>
<sequence>MCAIFVKTKLRQNVTNSFIASLAAADLLLGTVVMPFAIIEFHNSAEMSYLTDDQRKYHVPWPYGQDWCDLWHAFDVLSSTASILNLCVISVERYIAISDPFNYHTRMTHSRALIMIALAWVLSAFISFPAIVWWRYYNVNKDNAFHGNGTEVDVTSECTFPEDQLYLFLSSCVSFHIPLVVMVFVYWKIYQTATRVMESLKRGTTVVGGKSNGERVVLRVHRGCGIQKSHSSCQMLTPSTNSGAACLSDLSTRNNDSTGDSDASSPGALETVQPFNQEQEGGEIKATLSPTIKRHVRFARIPKSRRSKPPGIRCCSFYLNRNRSLVNDHSASDDSSAEQADAEPYVAAQSDKKKRLYHLKKRLKRFSQEKRAAKTLGVIMGTFICCWLPFFIYNTIKSIKPSFIRQHDYIIFPLFTWLGFMNSSINPFIYAFSLRDIRRAFHESLRAFCFQKRR</sequence>
<dbReference type="PANTHER" id="PTHR24248">
    <property type="entry name" value="ADRENERGIC RECEPTOR-RELATED G-PROTEIN COUPLED RECEPTOR"/>
    <property type="match status" value="1"/>
</dbReference>
<evidence type="ECO:0000313" key="13">
    <source>
        <dbReference type="EMBL" id="KAA0194167.1"/>
    </source>
</evidence>
<feature type="transmembrane region" description="Helical" evidence="11">
    <location>
        <begin position="18"/>
        <end position="39"/>
    </location>
</feature>
<dbReference type="EMBL" id="LUCM01004567">
    <property type="protein sequence ID" value="KAA0194167.1"/>
    <property type="molecule type" value="Genomic_DNA"/>
</dbReference>
<keyword evidence="8 9" id="KW-0807">Transducer</keyword>
<keyword evidence="7 9" id="KW-0675">Receptor</keyword>
<keyword evidence="3 9" id="KW-0812">Transmembrane</keyword>
<comment type="similarity">
    <text evidence="9">Belongs to the G-protein coupled receptor 1 family.</text>
</comment>
<feature type="transmembrane region" description="Helical" evidence="11">
    <location>
        <begin position="410"/>
        <end position="432"/>
    </location>
</feature>
<evidence type="ECO:0000256" key="1">
    <source>
        <dbReference type="ARBA" id="ARBA00004651"/>
    </source>
</evidence>
<dbReference type="PANTHER" id="PTHR24248:SF185">
    <property type="entry name" value="DOPAMINE RECEPTOR 2"/>
    <property type="match status" value="1"/>
</dbReference>
<dbReference type="OrthoDB" id="5957871at2759"/>
<dbReference type="SUPFAM" id="SSF81321">
    <property type="entry name" value="Family A G protein-coupled receptor-like"/>
    <property type="match status" value="1"/>
</dbReference>
<dbReference type="InterPro" id="IPR017452">
    <property type="entry name" value="GPCR_Rhodpsn_7TM"/>
</dbReference>
<evidence type="ECO:0000256" key="3">
    <source>
        <dbReference type="ARBA" id="ARBA00022692"/>
    </source>
</evidence>
<evidence type="ECO:0000256" key="7">
    <source>
        <dbReference type="ARBA" id="ARBA00023170"/>
    </source>
</evidence>
<gene>
    <name evidence="13" type="ORF">FBUS_01642</name>
</gene>
<dbReference type="Pfam" id="PF00001">
    <property type="entry name" value="7tm_1"/>
    <property type="match status" value="1"/>
</dbReference>
<feature type="region of interest" description="Disordered" evidence="10">
    <location>
        <begin position="247"/>
        <end position="269"/>
    </location>
</feature>
<evidence type="ECO:0000259" key="12">
    <source>
        <dbReference type="PROSITE" id="PS50262"/>
    </source>
</evidence>
<keyword evidence="14" id="KW-1185">Reference proteome</keyword>
<evidence type="ECO:0000256" key="9">
    <source>
        <dbReference type="RuleBase" id="RU000688"/>
    </source>
</evidence>
<dbReference type="InterPro" id="IPR000276">
    <property type="entry name" value="GPCR_Rhodpsn"/>
</dbReference>
<feature type="transmembrane region" description="Helical" evidence="11">
    <location>
        <begin position="165"/>
        <end position="187"/>
    </location>
</feature>
<feature type="transmembrane region" description="Helical" evidence="11">
    <location>
        <begin position="70"/>
        <end position="91"/>
    </location>
</feature>
<organism evidence="13 14">
    <name type="scientific">Fasciolopsis buskii</name>
    <dbReference type="NCBI Taxonomy" id="27845"/>
    <lineage>
        <taxon>Eukaryota</taxon>
        <taxon>Metazoa</taxon>
        <taxon>Spiralia</taxon>
        <taxon>Lophotrochozoa</taxon>
        <taxon>Platyhelminthes</taxon>
        <taxon>Trematoda</taxon>
        <taxon>Digenea</taxon>
        <taxon>Plagiorchiida</taxon>
        <taxon>Echinostomata</taxon>
        <taxon>Echinostomatoidea</taxon>
        <taxon>Fasciolidae</taxon>
        <taxon>Fasciolopsis</taxon>
    </lineage>
</organism>
<feature type="domain" description="G-protein coupled receptors family 1 profile" evidence="12">
    <location>
        <begin position="1"/>
        <end position="430"/>
    </location>
</feature>
<dbReference type="Proteomes" id="UP000728185">
    <property type="component" value="Unassembled WGS sequence"/>
</dbReference>
<accession>A0A8E0VMJ6</accession>
<keyword evidence="4 11" id="KW-1133">Transmembrane helix</keyword>
<dbReference type="GO" id="GO:0004930">
    <property type="term" value="F:G protein-coupled receptor activity"/>
    <property type="evidence" value="ECO:0007669"/>
    <property type="project" value="UniProtKB-KW"/>
</dbReference>
<evidence type="ECO:0000256" key="6">
    <source>
        <dbReference type="ARBA" id="ARBA00023136"/>
    </source>
</evidence>
<name>A0A8E0VMJ6_9TREM</name>
<evidence type="ECO:0000256" key="8">
    <source>
        <dbReference type="ARBA" id="ARBA00023224"/>
    </source>
</evidence>
<protein>
    <submittedName>
        <fullName evidence="13">Dopamine receptor 4</fullName>
    </submittedName>
</protein>
<feature type="transmembrane region" description="Helical" evidence="11">
    <location>
        <begin position="372"/>
        <end position="390"/>
    </location>
</feature>
<reference evidence="13" key="1">
    <citation type="submission" date="2019-05" db="EMBL/GenBank/DDBJ databases">
        <title>Annotation for the trematode Fasciolopsis buski.</title>
        <authorList>
            <person name="Choi Y.-J."/>
        </authorList>
    </citation>
    <scope>NUCLEOTIDE SEQUENCE</scope>
    <source>
        <strain evidence="13">HT</strain>
        <tissue evidence="13">Whole worm</tissue>
    </source>
</reference>
<dbReference type="PROSITE" id="PS00237">
    <property type="entry name" value="G_PROTEIN_RECEP_F1_1"/>
    <property type="match status" value="1"/>
</dbReference>
<feature type="compositionally biased region" description="Polar residues" evidence="10">
    <location>
        <begin position="247"/>
        <end position="264"/>
    </location>
</feature>
<comment type="subcellular location">
    <subcellularLocation>
        <location evidence="1">Cell membrane</location>
        <topology evidence="1">Multi-pass membrane protein</topology>
    </subcellularLocation>
</comment>
<dbReference type="Gene3D" id="1.20.1070.10">
    <property type="entry name" value="Rhodopsin 7-helix transmembrane proteins"/>
    <property type="match status" value="2"/>
</dbReference>
<dbReference type="PRINTS" id="PR00237">
    <property type="entry name" value="GPCRRHODOPSN"/>
</dbReference>
<dbReference type="PROSITE" id="PS50262">
    <property type="entry name" value="G_PROTEIN_RECEP_F1_2"/>
    <property type="match status" value="1"/>
</dbReference>
<evidence type="ECO:0000313" key="14">
    <source>
        <dbReference type="Proteomes" id="UP000728185"/>
    </source>
</evidence>
<dbReference type="GO" id="GO:0071880">
    <property type="term" value="P:adenylate cyclase-activating adrenergic receptor signaling pathway"/>
    <property type="evidence" value="ECO:0007669"/>
    <property type="project" value="TreeGrafter"/>
</dbReference>